<dbReference type="RefSeq" id="WP_042692322.1">
    <property type="nucleotide sequence ID" value="NZ_CABMAB010000007.1"/>
</dbReference>
<dbReference type="InterPro" id="IPR011009">
    <property type="entry name" value="Kinase-like_dom_sf"/>
</dbReference>
<dbReference type="EC" id="2.7.11.1" evidence="4"/>
<dbReference type="STRING" id="66851.MBORA_09960"/>
<keyword evidence="4" id="KW-0808">Transferase</keyword>
<dbReference type="InterPro" id="IPR011990">
    <property type="entry name" value="TPR-like_helical_dom_sf"/>
</dbReference>
<dbReference type="PATRIC" id="fig|66851.6.peg.1093"/>
<evidence type="ECO:0000313" key="5">
    <source>
        <dbReference type="Proteomes" id="UP000077428"/>
    </source>
</evidence>
<evidence type="ECO:0000256" key="2">
    <source>
        <dbReference type="ARBA" id="ARBA00022840"/>
    </source>
</evidence>
<evidence type="ECO:0000313" key="4">
    <source>
        <dbReference type="EMBL" id="KZX12953.1"/>
    </source>
</evidence>
<dbReference type="Gene3D" id="3.30.200.20">
    <property type="entry name" value="Phosphorylase Kinase, domain 1"/>
    <property type="match status" value="1"/>
</dbReference>
<dbReference type="Proteomes" id="UP000077428">
    <property type="component" value="Unassembled WGS sequence"/>
</dbReference>
<dbReference type="EMBL" id="LWMU01000060">
    <property type="protein sequence ID" value="KZX12953.1"/>
    <property type="molecule type" value="Genomic_DNA"/>
</dbReference>
<proteinExistence type="predicted"/>
<dbReference type="SUPFAM" id="SSF56112">
    <property type="entry name" value="Protein kinase-like (PK-like)"/>
    <property type="match status" value="1"/>
</dbReference>
<reference evidence="5" key="1">
    <citation type="journal article" date="2016" name="Genome Announc.">
        <title>Draft Genome Sequences of Methanobrevibacter curvatus DSM11111, Methanobrevibacter cuticularis DSM11139, Methanobrevibacter filiformis DSM11501, and Methanobrevibacter oralis DSM7256.</title>
        <authorList>
            <person name="Poehlein A."/>
            <person name="Seedorf H."/>
        </authorList>
    </citation>
    <scope>NUCLEOTIDE SEQUENCE [LARGE SCALE GENOMIC DNA]</scope>
    <source>
        <strain evidence="5">DSM 7256 / JCM 30027 / ZR</strain>
    </source>
</reference>
<dbReference type="PROSITE" id="PS00108">
    <property type="entry name" value="PROTEIN_KINASE_ST"/>
    <property type="match status" value="1"/>
</dbReference>
<gene>
    <name evidence="4" type="primary">stkP</name>
    <name evidence="4" type="ORF">MBORA_09960</name>
</gene>
<name>A0A166B707_METOA</name>
<accession>A0A166B707</accession>
<dbReference type="SMART" id="SM00220">
    <property type="entry name" value="S_TKc"/>
    <property type="match status" value="1"/>
</dbReference>
<comment type="caution">
    <text evidence="4">The sequence shown here is derived from an EMBL/GenBank/DDBJ whole genome shotgun (WGS) entry which is preliminary data.</text>
</comment>
<dbReference type="InterPro" id="IPR008271">
    <property type="entry name" value="Ser/Thr_kinase_AS"/>
</dbReference>
<dbReference type="InterPro" id="IPR017441">
    <property type="entry name" value="Protein_kinase_ATP_BS"/>
</dbReference>
<dbReference type="GO" id="GO:0005737">
    <property type="term" value="C:cytoplasm"/>
    <property type="evidence" value="ECO:0007669"/>
    <property type="project" value="TreeGrafter"/>
</dbReference>
<sequence>MNQDKVKRMVEEFFRGQYEIEKFLGAGGFADVYLAKHRYLDDRRAMKINKEPLISNNAKGIFEEARVATLIRHKNVISIHDAGIISVYGQDKDGFFNFGKKRGKREEKYAYFVMEYAAGGDLWKYWQSFSNHYKLMPIIEVLDIMKQISIGLNVLHSAKPDKIIHRDLKPQNLMVEFDEGKPLIKITDFGLAKETTTTLAEVSVAGTPLFMAPECFNKKFSTMSDIYAVGVIFYQLLTNTFPYNITRYDMGDMFFGKPWKNKLEPPSAYNPEISSDLDQIVVKCLSINPRDRYANAGELLSIIKNYMEKLGINDTSTIYTSQNSSSDNINNKEEVKSDSVEEVLNKAFKLAKKENKLSEAIEILEKAIISDLYIRENYTYRLKLWKDEMPDEKLIEEAFKVYSQNQPDYSLAIELLQEAIAFNPKLKESYEGYLSLWSLLLNLSENNDLKEAVHSLEELISEFSIIKDNYASIINILKTYEINTIVNESLKLRKDSNLDFDKIFEASRLMEFAVLSDKDIKRKYSSKVSLWKRGLSM</sequence>
<dbReference type="PROSITE" id="PS00107">
    <property type="entry name" value="PROTEIN_KINASE_ATP"/>
    <property type="match status" value="1"/>
</dbReference>
<dbReference type="InterPro" id="IPR000719">
    <property type="entry name" value="Prot_kinase_dom"/>
</dbReference>
<dbReference type="AlphaFoldDB" id="A0A166B707"/>
<dbReference type="GO" id="GO:0005524">
    <property type="term" value="F:ATP binding"/>
    <property type="evidence" value="ECO:0007669"/>
    <property type="project" value="UniProtKB-KW"/>
</dbReference>
<dbReference type="Gene3D" id="1.10.510.10">
    <property type="entry name" value="Transferase(Phosphotransferase) domain 1"/>
    <property type="match status" value="1"/>
</dbReference>
<dbReference type="PROSITE" id="PS50011">
    <property type="entry name" value="PROTEIN_KINASE_DOM"/>
    <property type="match status" value="1"/>
</dbReference>
<dbReference type="GO" id="GO:0004674">
    <property type="term" value="F:protein serine/threonine kinase activity"/>
    <property type="evidence" value="ECO:0007669"/>
    <property type="project" value="UniProtKB-EC"/>
</dbReference>
<keyword evidence="4" id="KW-0418">Kinase</keyword>
<evidence type="ECO:0000259" key="3">
    <source>
        <dbReference type="PROSITE" id="PS50011"/>
    </source>
</evidence>
<dbReference type="Pfam" id="PF00069">
    <property type="entry name" value="Pkinase"/>
    <property type="match status" value="1"/>
</dbReference>
<dbReference type="OrthoDB" id="41005at2157"/>
<dbReference type="InterPro" id="IPR045269">
    <property type="entry name" value="Atg1-like"/>
</dbReference>
<organism evidence="4 5">
    <name type="scientific">Methanobrevibacter oralis</name>
    <dbReference type="NCBI Taxonomy" id="66851"/>
    <lineage>
        <taxon>Archaea</taxon>
        <taxon>Methanobacteriati</taxon>
        <taxon>Methanobacteriota</taxon>
        <taxon>Methanomada group</taxon>
        <taxon>Methanobacteria</taxon>
        <taxon>Methanobacteriales</taxon>
        <taxon>Methanobacteriaceae</taxon>
        <taxon>Methanobrevibacter</taxon>
    </lineage>
</organism>
<evidence type="ECO:0000256" key="1">
    <source>
        <dbReference type="ARBA" id="ARBA00022741"/>
    </source>
</evidence>
<dbReference type="PANTHER" id="PTHR24348">
    <property type="entry name" value="SERINE/THREONINE-PROTEIN KINASE UNC-51-RELATED"/>
    <property type="match status" value="1"/>
</dbReference>
<dbReference type="SUPFAM" id="SSF81901">
    <property type="entry name" value="HCP-like"/>
    <property type="match status" value="1"/>
</dbReference>
<dbReference type="CDD" id="cd14014">
    <property type="entry name" value="STKc_PknB_like"/>
    <property type="match status" value="1"/>
</dbReference>
<keyword evidence="1" id="KW-0547">Nucleotide-binding</keyword>
<protein>
    <submittedName>
        <fullName evidence="4">Serine/threonine-protein kinase StkP</fullName>
        <ecNumber evidence="4">2.7.11.1</ecNumber>
    </submittedName>
</protein>
<dbReference type="Gene3D" id="1.25.40.10">
    <property type="entry name" value="Tetratricopeptide repeat domain"/>
    <property type="match status" value="1"/>
</dbReference>
<keyword evidence="5" id="KW-1185">Reference proteome</keyword>
<keyword evidence="2" id="KW-0067">ATP-binding</keyword>
<feature type="domain" description="Protein kinase" evidence="3">
    <location>
        <begin position="18"/>
        <end position="307"/>
    </location>
</feature>